<dbReference type="AlphaFoldDB" id="A0A1L8E2M2"/>
<accession>A0A1L8E2M2</accession>
<dbReference type="GO" id="GO:0006107">
    <property type="term" value="P:oxaloacetate metabolic process"/>
    <property type="evidence" value="ECO:0007669"/>
    <property type="project" value="TreeGrafter"/>
</dbReference>
<dbReference type="GO" id="GO:0005739">
    <property type="term" value="C:mitochondrion"/>
    <property type="evidence" value="ECO:0007669"/>
    <property type="project" value="TreeGrafter"/>
</dbReference>
<sequence length="276" mass="31235">MIRVILVQNKVGDSTEDNVDRAMNMIRQAVIKEERTTKPILAILSECFNSPYGVKFFNKYAELIPEGYTSKALSAVAKELGIYIIGGSYPERDYQNPKIIYNTCTVWGPNGELIATYRKIHVTLTESAVLTPGDKFTVINIGPARIGIGICYDIQFDELSLIYRNAGCNLLVFPAIFCLTRGPLTWELYQRSRANDTQTFVTMVSNARDHANDYVAWGHTMLVDPWGQVVKSLKEEEDVIVTDIDFSVIDKVKEEIPINRQRRTDLYEVVAKVPIE</sequence>
<keyword evidence="1 7" id="KW-0378">Hydrolase</keyword>
<evidence type="ECO:0000259" key="6">
    <source>
        <dbReference type="PROSITE" id="PS50263"/>
    </source>
</evidence>
<name>A0A1L8E2M2_9DIPT</name>
<protein>
    <recommendedName>
        <fullName evidence="3">omega-amidase</fullName>
        <ecNumber evidence="3">3.5.1.3</ecNumber>
    </recommendedName>
    <alternativeName>
        <fullName evidence="4">Nitrilase homolog 2</fullName>
    </alternativeName>
</protein>
<organism evidence="7">
    <name type="scientific">Nyssomyia neivai</name>
    <dbReference type="NCBI Taxonomy" id="330878"/>
    <lineage>
        <taxon>Eukaryota</taxon>
        <taxon>Metazoa</taxon>
        <taxon>Ecdysozoa</taxon>
        <taxon>Arthropoda</taxon>
        <taxon>Hexapoda</taxon>
        <taxon>Insecta</taxon>
        <taxon>Pterygota</taxon>
        <taxon>Neoptera</taxon>
        <taxon>Endopterygota</taxon>
        <taxon>Diptera</taxon>
        <taxon>Nematocera</taxon>
        <taxon>Psychodoidea</taxon>
        <taxon>Psychodidae</taxon>
        <taxon>Nyssomyia</taxon>
    </lineage>
</organism>
<dbReference type="GO" id="GO:0006528">
    <property type="term" value="P:asparagine metabolic process"/>
    <property type="evidence" value="ECO:0007669"/>
    <property type="project" value="TreeGrafter"/>
</dbReference>
<evidence type="ECO:0000256" key="1">
    <source>
        <dbReference type="ARBA" id="ARBA00022801"/>
    </source>
</evidence>
<dbReference type="GO" id="GO:0050152">
    <property type="term" value="F:omega-amidase activity"/>
    <property type="evidence" value="ECO:0007669"/>
    <property type="project" value="UniProtKB-EC"/>
</dbReference>
<dbReference type="CDD" id="cd07572">
    <property type="entry name" value="nit"/>
    <property type="match status" value="1"/>
</dbReference>
<dbReference type="SUPFAM" id="SSF56317">
    <property type="entry name" value="Carbon-nitrogen hydrolase"/>
    <property type="match status" value="1"/>
</dbReference>
<comment type="catalytic activity">
    <reaction evidence="5">
        <text>2-oxosuccinamate + H2O = oxaloacetate + NH4(+)</text>
        <dbReference type="Rhea" id="RHEA:59412"/>
        <dbReference type="ChEBI" id="CHEBI:15377"/>
        <dbReference type="ChEBI" id="CHEBI:16452"/>
        <dbReference type="ChEBI" id="CHEBI:28938"/>
        <dbReference type="ChEBI" id="CHEBI:57735"/>
        <dbReference type="EC" id="3.5.1.3"/>
    </reaction>
    <physiologicalReaction direction="left-to-right" evidence="5">
        <dbReference type="Rhea" id="RHEA:59413"/>
    </physiologicalReaction>
</comment>
<dbReference type="Gene3D" id="3.60.110.10">
    <property type="entry name" value="Carbon-nitrogen hydrolase"/>
    <property type="match status" value="1"/>
</dbReference>
<dbReference type="PROSITE" id="PS50263">
    <property type="entry name" value="CN_HYDROLASE"/>
    <property type="match status" value="1"/>
</dbReference>
<dbReference type="PANTHER" id="PTHR23088:SF30">
    <property type="entry name" value="OMEGA-AMIDASE NIT2"/>
    <property type="match status" value="1"/>
</dbReference>
<dbReference type="PANTHER" id="PTHR23088">
    <property type="entry name" value="NITRILASE-RELATED"/>
    <property type="match status" value="1"/>
</dbReference>
<dbReference type="GO" id="GO:0006541">
    <property type="term" value="P:glutamine metabolic process"/>
    <property type="evidence" value="ECO:0007669"/>
    <property type="project" value="TreeGrafter"/>
</dbReference>
<reference evidence="7" key="1">
    <citation type="submission" date="2016-12" db="EMBL/GenBank/DDBJ databases">
        <title>An insight into the sialome and mialome of the sand fly, Nyssomyia neivai.</title>
        <authorList>
            <person name="Sebastian V."/>
            <person name="Goulart T.M."/>
            <person name="Oliveira W."/>
            <person name="Calvo E."/>
            <person name="Oliveira L.F."/>
            <person name="Pinto M.C."/>
            <person name="Rosselino A.M."/>
            <person name="Ribeiro J.M."/>
        </authorList>
    </citation>
    <scope>NUCLEOTIDE SEQUENCE</scope>
</reference>
<dbReference type="Pfam" id="PF00795">
    <property type="entry name" value="CN_hydrolase"/>
    <property type="match status" value="1"/>
</dbReference>
<feature type="domain" description="CN hydrolase" evidence="6">
    <location>
        <begin position="2"/>
        <end position="246"/>
    </location>
</feature>
<evidence type="ECO:0000256" key="2">
    <source>
        <dbReference type="ARBA" id="ARBA00036637"/>
    </source>
</evidence>
<evidence type="ECO:0000256" key="3">
    <source>
        <dbReference type="ARBA" id="ARBA00039118"/>
    </source>
</evidence>
<proteinExistence type="predicted"/>
<evidence type="ECO:0000256" key="5">
    <source>
        <dbReference type="ARBA" id="ARBA00048745"/>
    </source>
</evidence>
<evidence type="ECO:0000256" key="4">
    <source>
        <dbReference type="ARBA" id="ARBA00041576"/>
    </source>
</evidence>
<dbReference type="EMBL" id="GFDF01001188">
    <property type="protein sequence ID" value="JAV12896.1"/>
    <property type="molecule type" value="Transcribed_RNA"/>
</dbReference>
<dbReference type="InterPro" id="IPR003010">
    <property type="entry name" value="C-N_Hydrolase"/>
</dbReference>
<evidence type="ECO:0000313" key="7">
    <source>
        <dbReference type="EMBL" id="JAV12896.1"/>
    </source>
</evidence>
<dbReference type="InterPro" id="IPR036526">
    <property type="entry name" value="C-N_Hydrolase_sf"/>
</dbReference>
<dbReference type="InterPro" id="IPR045254">
    <property type="entry name" value="Nit1/2_C-N_Hydrolase"/>
</dbReference>
<dbReference type="EC" id="3.5.1.3" evidence="3"/>
<comment type="catalytic activity">
    <reaction evidence="2">
        <text>2-oxoglutaramate + H2O = 2-oxoglutarate + NH4(+)</text>
        <dbReference type="Rhea" id="RHEA:32963"/>
        <dbReference type="ChEBI" id="CHEBI:15377"/>
        <dbReference type="ChEBI" id="CHEBI:16769"/>
        <dbReference type="ChEBI" id="CHEBI:16810"/>
        <dbReference type="ChEBI" id="CHEBI:28938"/>
        <dbReference type="EC" id="3.5.1.3"/>
    </reaction>
    <physiologicalReaction direction="left-to-right" evidence="2">
        <dbReference type="Rhea" id="RHEA:32964"/>
    </physiologicalReaction>
</comment>